<dbReference type="FunFam" id="1.10.510.10:FF:000475">
    <property type="entry name" value="Calcium-dependent protein kinase 5"/>
    <property type="match status" value="1"/>
</dbReference>
<evidence type="ECO:0000256" key="6">
    <source>
        <dbReference type="ARBA" id="ARBA00022837"/>
    </source>
</evidence>
<accession>A0A9W7G1J8</accession>
<dbReference type="InterPro" id="IPR002048">
    <property type="entry name" value="EF_hand_dom"/>
</dbReference>
<evidence type="ECO:0000256" key="1">
    <source>
        <dbReference type="ARBA" id="ARBA00001946"/>
    </source>
</evidence>
<dbReference type="AlphaFoldDB" id="A0A9W7G1J8"/>
<dbReference type="InterPro" id="IPR017441">
    <property type="entry name" value="Protein_kinase_ATP_BS"/>
</dbReference>
<dbReference type="PROSITE" id="PS50011">
    <property type="entry name" value="PROTEIN_KINASE_DOM"/>
    <property type="match status" value="1"/>
</dbReference>
<gene>
    <name evidence="13" type="ORF">TrCOL_g13075</name>
</gene>
<evidence type="ECO:0000256" key="2">
    <source>
        <dbReference type="ARBA" id="ARBA00022527"/>
    </source>
</evidence>
<comment type="similarity">
    <text evidence="8">Belongs to the protein kinase superfamily. Ser/Thr protein kinase family. CDPK subfamily.</text>
</comment>
<dbReference type="InterPro" id="IPR000719">
    <property type="entry name" value="Prot_kinase_dom"/>
</dbReference>
<dbReference type="FunFam" id="1.10.238.10:FF:000001">
    <property type="entry name" value="Calmodulin 1"/>
    <property type="match status" value="1"/>
</dbReference>
<feature type="domain" description="EF-hand" evidence="12">
    <location>
        <begin position="363"/>
        <end position="398"/>
    </location>
</feature>
<feature type="compositionally biased region" description="Basic residues" evidence="10">
    <location>
        <begin position="10"/>
        <end position="28"/>
    </location>
</feature>
<keyword evidence="14" id="KW-1185">Reference proteome</keyword>
<dbReference type="GO" id="GO:0004674">
    <property type="term" value="F:protein serine/threonine kinase activity"/>
    <property type="evidence" value="ECO:0007669"/>
    <property type="project" value="UniProtKB-KW"/>
</dbReference>
<dbReference type="Pfam" id="PF00069">
    <property type="entry name" value="Pkinase"/>
    <property type="match status" value="1"/>
</dbReference>
<dbReference type="PROSITE" id="PS00018">
    <property type="entry name" value="EF_HAND_1"/>
    <property type="match status" value="2"/>
</dbReference>
<dbReference type="Gene3D" id="3.30.200.20">
    <property type="entry name" value="Phosphorylase Kinase, domain 1"/>
    <property type="match status" value="1"/>
</dbReference>
<keyword evidence="3" id="KW-0808">Transferase</keyword>
<feature type="domain" description="Protein kinase" evidence="11">
    <location>
        <begin position="53"/>
        <end position="315"/>
    </location>
</feature>
<evidence type="ECO:0000259" key="12">
    <source>
        <dbReference type="PROSITE" id="PS50222"/>
    </source>
</evidence>
<reference evidence="14" key="1">
    <citation type="journal article" date="2023" name="Commun. Biol.">
        <title>Genome analysis of Parmales, the sister group of diatoms, reveals the evolutionary specialization of diatoms from phago-mixotrophs to photoautotrophs.</title>
        <authorList>
            <person name="Ban H."/>
            <person name="Sato S."/>
            <person name="Yoshikawa S."/>
            <person name="Yamada K."/>
            <person name="Nakamura Y."/>
            <person name="Ichinomiya M."/>
            <person name="Sato N."/>
            <person name="Blanc-Mathieu R."/>
            <person name="Endo H."/>
            <person name="Kuwata A."/>
            <person name="Ogata H."/>
        </authorList>
    </citation>
    <scope>NUCLEOTIDE SEQUENCE [LARGE SCALE GENOMIC DNA]</scope>
</reference>
<evidence type="ECO:0000259" key="11">
    <source>
        <dbReference type="PROSITE" id="PS50011"/>
    </source>
</evidence>
<dbReference type="InterPro" id="IPR050205">
    <property type="entry name" value="CDPK_Ser/Thr_kinases"/>
</dbReference>
<dbReference type="Gene3D" id="1.10.238.10">
    <property type="entry name" value="EF-hand"/>
    <property type="match status" value="2"/>
</dbReference>
<evidence type="ECO:0000256" key="4">
    <source>
        <dbReference type="ARBA" id="ARBA00022741"/>
    </source>
</evidence>
<comment type="caution">
    <text evidence="13">The sequence shown here is derived from an EMBL/GenBank/DDBJ whole genome shotgun (WGS) entry which is preliminary data.</text>
</comment>
<evidence type="ECO:0000313" key="14">
    <source>
        <dbReference type="Proteomes" id="UP001165065"/>
    </source>
</evidence>
<comment type="cofactor">
    <cofactor evidence="1">
        <name>Mg(2+)</name>
        <dbReference type="ChEBI" id="CHEBI:18420"/>
    </cofactor>
</comment>
<dbReference type="EMBL" id="BRYA01000661">
    <property type="protein sequence ID" value="GMI28346.1"/>
    <property type="molecule type" value="Genomic_DNA"/>
</dbReference>
<feature type="region of interest" description="Disordered" evidence="10">
    <location>
        <begin position="1"/>
        <end position="37"/>
    </location>
</feature>
<dbReference type="InterPro" id="IPR008271">
    <property type="entry name" value="Ser/Thr_kinase_AS"/>
</dbReference>
<keyword evidence="2" id="KW-0723">Serine/threonine-protein kinase</keyword>
<evidence type="ECO:0000256" key="9">
    <source>
        <dbReference type="PROSITE-ProRule" id="PRU10141"/>
    </source>
</evidence>
<dbReference type="InterPro" id="IPR011009">
    <property type="entry name" value="Kinase-like_dom_sf"/>
</dbReference>
<dbReference type="Gene3D" id="1.10.510.10">
    <property type="entry name" value="Transferase(Phosphotransferase) domain 1"/>
    <property type="match status" value="1"/>
</dbReference>
<dbReference type="PROSITE" id="PS00108">
    <property type="entry name" value="PROTEIN_KINASE_ST"/>
    <property type="match status" value="1"/>
</dbReference>
<dbReference type="PANTHER" id="PTHR24349">
    <property type="entry name" value="SERINE/THREONINE-PROTEIN KINASE"/>
    <property type="match status" value="1"/>
</dbReference>
<keyword evidence="4 9" id="KW-0547">Nucleotide-binding</keyword>
<name>A0A9W7G1J8_9STRA</name>
<dbReference type="InterPro" id="IPR018247">
    <property type="entry name" value="EF_Hand_1_Ca_BS"/>
</dbReference>
<evidence type="ECO:0000256" key="5">
    <source>
        <dbReference type="ARBA" id="ARBA00022777"/>
    </source>
</evidence>
<dbReference type="GO" id="GO:0005509">
    <property type="term" value="F:calcium ion binding"/>
    <property type="evidence" value="ECO:0007669"/>
    <property type="project" value="InterPro"/>
</dbReference>
<dbReference type="Pfam" id="PF13499">
    <property type="entry name" value="EF-hand_7"/>
    <property type="match status" value="2"/>
</dbReference>
<dbReference type="SMART" id="SM00054">
    <property type="entry name" value="EFh"/>
    <property type="match status" value="4"/>
</dbReference>
<dbReference type="FunFam" id="3.30.200.20:FF:000880">
    <property type="entry name" value="Predicted protein"/>
    <property type="match status" value="1"/>
</dbReference>
<proteinExistence type="inferred from homology"/>
<dbReference type="CDD" id="cd00051">
    <property type="entry name" value="EFh"/>
    <property type="match status" value="1"/>
</dbReference>
<feature type="domain" description="EF-hand" evidence="12">
    <location>
        <begin position="466"/>
        <end position="501"/>
    </location>
</feature>
<dbReference type="SMART" id="SM00220">
    <property type="entry name" value="S_TKc"/>
    <property type="match status" value="1"/>
</dbReference>
<dbReference type="SUPFAM" id="SSF56112">
    <property type="entry name" value="Protein kinase-like (PK-like)"/>
    <property type="match status" value="1"/>
</dbReference>
<dbReference type="SUPFAM" id="SSF47473">
    <property type="entry name" value="EF-hand"/>
    <property type="match status" value="1"/>
</dbReference>
<evidence type="ECO:0000256" key="8">
    <source>
        <dbReference type="ARBA" id="ARBA00024334"/>
    </source>
</evidence>
<sequence length="501" mass="57025">MGTKFSSLSKSKKQKQPKERTSKKRHHDRNMSRKQESVALITDHLSDVREKYHIQPKELGHGHYGVVRKCQERESGAWFAIKSIRKKKVGKIDVLKREIDILKEVTHPNIINLHEVYEDEKYLHLVTELCTGGELFDRIIAKTQSKEGHFSEHDAAEIIKEIIEAIAYCHDVKHICHRDLKPENFLFETPDEHSKIKIIDFGLSRHEDTGPTHMMKTKVGTPYYVAPEVLNKEYDKSCDMWSIGVITYILLCGYPPFYGDNDHEIFASVRAAQYDYPSPEWDGISGKAKDFIDHLLKKDPKARLTAANALDHPWFSDLGVVDKSTLPKIKHGGSVNTEFRKYMAMSKLKKAALAHIATHLTNEEVKGLKEVFQAIDVDSSGTLTVEEIKDALANGGFTKNFNAELESIMDSLDVEGHHELNWEDFVSATIDKSTVMQEDKIRMAFHHFDRTNRGSISVKDLAGVFGSEHQAKEVMKDVDFNGDGVISYEEFHAMMEADADK</sequence>
<dbReference type="Proteomes" id="UP001165065">
    <property type="component" value="Unassembled WGS sequence"/>
</dbReference>
<evidence type="ECO:0000256" key="7">
    <source>
        <dbReference type="ARBA" id="ARBA00022840"/>
    </source>
</evidence>
<dbReference type="InterPro" id="IPR011992">
    <property type="entry name" value="EF-hand-dom_pair"/>
</dbReference>
<dbReference type="GO" id="GO:0005524">
    <property type="term" value="F:ATP binding"/>
    <property type="evidence" value="ECO:0007669"/>
    <property type="project" value="UniProtKB-UniRule"/>
</dbReference>
<dbReference type="OrthoDB" id="40902at2759"/>
<keyword evidence="5" id="KW-0418">Kinase</keyword>
<dbReference type="PROSITE" id="PS00107">
    <property type="entry name" value="PROTEIN_KINASE_ATP"/>
    <property type="match status" value="1"/>
</dbReference>
<evidence type="ECO:0000313" key="13">
    <source>
        <dbReference type="EMBL" id="GMI28346.1"/>
    </source>
</evidence>
<evidence type="ECO:0008006" key="15">
    <source>
        <dbReference type="Google" id="ProtNLM"/>
    </source>
</evidence>
<protein>
    <recommendedName>
        <fullName evidence="15">Calmodulin</fullName>
    </recommendedName>
</protein>
<evidence type="ECO:0000256" key="10">
    <source>
        <dbReference type="SAM" id="MobiDB-lite"/>
    </source>
</evidence>
<keyword evidence="7 9" id="KW-0067">ATP-binding</keyword>
<evidence type="ECO:0000256" key="3">
    <source>
        <dbReference type="ARBA" id="ARBA00022679"/>
    </source>
</evidence>
<dbReference type="CDD" id="cd05117">
    <property type="entry name" value="STKc_CAMK"/>
    <property type="match status" value="1"/>
</dbReference>
<organism evidence="13 14">
    <name type="scientific">Triparma columacea</name>
    <dbReference type="NCBI Taxonomy" id="722753"/>
    <lineage>
        <taxon>Eukaryota</taxon>
        <taxon>Sar</taxon>
        <taxon>Stramenopiles</taxon>
        <taxon>Ochrophyta</taxon>
        <taxon>Bolidophyceae</taxon>
        <taxon>Parmales</taxon>
        <taxon>Triparmaceae</taxon>
        <taxon>Triparma</taxon>
    </lineage>
</organism>
<feature type="binding site" evidence="9">
    <location>
        <position position="86"/>
    </location>
    <ligand>
        <name>ATP</name>
        <dbReference type="ChEBI" id="CHEBI:30616"/>
    </ligand>
</feature>
<dbReference type="PROSITE" id="PS50222">
    <property type="entry name" value="EF_HAND_2"/>
    <property type="match status" value="2"/>
</dbReference>
<keyword evidence="6" id="KW-0106">Calcium</keyword>